<dbReference type="KEGG" id="tnu:BD01_0752"/>
<dbReference type="OrthoDB" id="375225at2157"/>
<dbReference type="EMBL" id="CP007264">
    <property type="protein sequence ID" value="AHL22374.1"/>
    <property type="molecule type" value="Genomic_DNA"/>
</dbReference>
<name>W8PJV5_9EURY</name>
<gene>
    <name evidence="1" type="ORF">BD01_0752</name>
</gene>
<reference evidence="1 2" key="1">
    <citation type="submission" date="2014-02" db="EMBL/GenBank/DDBJ databases">
        <title>Genome Sequence of an Hyperthermophilic Archaeon, Thermococcus nautili 30-1, producing viral vesicles.</title>
        <authorList>
            <person name="Oberto J."/>
            <person name="Gaudin M."/>
            <person name="Cossu M."/>
            <person name="Gorlas A."/>
            <person name="Slesarev A."/>
            <person name="Marguet E."/>
            <person name="Forterre P."/>
        </authorList>
    </citation>
    <scope>NUCLEOTIDE SEQUENCE [LARGE SCALE GENOMIC DNA]</scope>
    <source>
        <strain evidence="1 2">30-1</strain>
    </source>
</reference>
<sequence length="71" mass="7947">MPVYEVVITVGFENDKIVWEDVFRYVVMASTRERAIELGIGALPDPYSEMVLDVSSRELTGEGVVCKGWPP</sequence>
<dbReference type="AlphaFoldDB" id="W8PJV5"/>
<dbReference type="HOGENOM" id="CLU_2730606_0_0_2"/>
<evidence type="ECO:0000313" key="1">
    <source>
        <dbReference type="EMBL" id="AHL22374.1"/>
    </source>
</evidence>
<protein>
    <submittedName>
        <fullName evidence="1">Uncharacterized protein</fullName>
    </submittedName>
</protein>
<evidence type="ECO:0000313" key="2">
    <source>
        <dbReference type="Proteomes" id="UP000019434"/>
    </source>
</evidence>
<organism evidence="1 2">
    <name type="scientific">Thermococcus nautili</name>
    <dbReference type="NCBI Taxonomy" id="195522"/>
    <lineage>
        <taxon>Archaea</taxon>
        <taxon>Methanobacteriati</taxon>
        <taxon>Methanobacteriota</taxon>
        <taxon>Thermococci</taxon>
        <taxon>Thermococcales</taxon>
        <taxon>Thermococcaceae</taxon>
        <taxon>Thermococcus</taxon>
    </lineage>
</organism>
<proteinExistence type="predicted"/>
<dbReference type="Proteomes" id="UP000019434">
    <property type="component" value="Chromosome"/>
</dbReference>
<accession>W8PJV5</accession>
<dbReference type="RefSeq" id="WP_042690141.1">
    <property type="nucleotide sequence ID" value="NZ_CP007264.1"/>
</dbReference>
<dbReference type="STRING" id="195522.BD01_0752"/>
<dbReference type="GeneID" id="24957243"/>
<keyword evidence="2" id="KW-1185">Reference proteome</keyword>